<dbReference type="GO" id="GO:0046872">
    <property type="term" value="F:metal ion binding"/>
    <property type="evidence" value="ECO:0007669"/>
    <property type="project" value="UniProtKB-KW"/>
</dbReference>
<evidence type="ECO:0000259" key="7">
    <source>
        <dbReference type="Pfam" id="PF00884"/>
    </source>
</evidence>
<proteinExistence type="inferred from homology"/>
<dbReference type="InterPro" id="IPR050738">
    <property type="entry name" value="Sulfatase"/>
</dbReference>
<dbReference type="PANTHER" id="PTHR42693:SF42">
    <property type="entry name" value="ARYLSULFATASE G"/>
    <property type="match status" value="1"/>
</dbReference>
<evidence type="ECO:0000256" key="5">
    <source>
        <dbReference type="ARBA" id="ARBA00022801"/>
    </source>
</evidence>
<evidence type="ECO:0000256" key="6">
    <source>
        <dbReference type="ARBA" id="ARBA00022837"/>
    </source>
</evidence>
<evidence type="ECO:0000256" key="1">
    <source>
        <dbReference type="ARBA" id="ARBA00001913"/>
    </source>
</evidence>
<dbReference type="KEGG" id="mcos:GM418_28020"/>
<keyword evidence="6" id="KW-0106">Calcium</keyword>
<reference evidence="8 9" key="1">
    <citation type="submission" date="2019-11" db="EMBL/GenBank/DDBJ databases">
        <authorList>
            <person name="Zheng R.K."/>
            <person name="Sun C.M."/>
        </authorList>
    </citation>
    <scope>NUCLEOTIDE SEQUENCE [LARGE SCALE GENOMIC DNA]</scope>
    <source>
        <strain evidence="8 9">WC007</strain>
    </source>
</reference>
<comment type="similarity">
    <text evidence="2">Belongs to the sulfatase family.</text>
</comment>
<evidence type="ECO:0000313" key="9">
    <source>
        <dbReference type="Proteomes" id="UP000428260"/>
    </source>
</evidence>
<name>A0A6I6JW40_9BACT</name>
<protein>
    <submittedName>
        <fullName evidence="8">Sulfatase-like hydrolase/transferase</fullName>
    </submittedName>
</protein>
<keyword evidence="4" id="KW-0732">Signal</keyword>
<keyword evidence="5 8" id="KW-0378">Hydrolase</keyword>
<dbReference type="PANTHER" id="PTHR42693">
    <property type="entry name" value="ARYLSULFATASE FAMILY MEMBER"/>
    <property type="match status" value="1"/>
</dbReference>
<dbReference type="Gene3D" id="3.30.1120.10">
    <property type="match status" value="1"/>
</dbReference>
<feature type="domain" description="Sulfatase N-terminal" evidence="7">
    <location>
        <begin position="33"/>
        <end position="368"/>
    </location>
</feature>
<dbReference type="EMBL" id="CP046401">
    <property type="protein sequence ID" value="QGY47375.1"/>
    <property type="molecule type" value="Genomic_DNA"/>
</dbReference>
<sequence>MCKLSQLIIIFFISLFLISNVLFAGNSNPERLPNIVFILADDLGWADLPCYGNTFNEAPNIDKLAEAGMRFTNAYAACPVCSPTRASIQSGQYPARVGVIDFITGHWRPYEEVIVPKNRTQFLPPDIVTLAESVQKAGYKTGYFGKWHLGYEEEQLPGAQGYEEYHVYTGGGFYSPGFIPPLQSKNEKRLSEVLTDLGVDFIEQNQQNPFFLFLAHYDVHVQLDADKDLIEKYLQKDKTDTYPGNAVYASMIEHVDRSVGRVTQKLSELGLDDNTIVIFYSDNGGLIGRFDRIPLLAEGSLETYTNSPLKYVATSNAPLRAEKGTVYEGGIREPLIVKWPGKIESGVVSEAIVSSVDFYPTFLELAGIEKPEQKLDGVSLLSALLKNKFDPERAVFWHYPVYHHDEPAGAVRKGDWKLVQNFVSGKLSLYNLKANISESMDLSELYPEKTQELKALLENWQETVHAEFPVSNPNFDKEKRFEWGIHPDRQ</sequence>
<dbReference type="GO" id="GO:0004065">
    <property type="term" value="F:arylsulfatase activity"/>
    <property type="evidence" value="ECO:0007669"/>
    <property type="project" value="TreeGrafter"/>
</dbReference>
<gene>
    <name evidence="8" type="ORF">GM418_28020</name>
</gene>
<dbReference type="SUPFAM" id="SSF53649">
    <property type="entry name" value="Alkaline phosphatase-like"/>
    <property type="match status" value="1"/>
</dbReference>
<dbReference type="Pfam" id="PF00884">
    <property type="entry name" value="Sulfatase"/>
    <property type="match status" value="1"/>
</dbReference>
<evidence type="ECO:0000256" key="2">
    <source>
        <dbReference type="ARBA" id="ARBA00008779"/>
    </source>
</evidence>
<evidence type="ECO:0000256" key="3">
    <source>
        <dbReference type="ARBA" id="ARBA00022723"/>
    </source>
</evidence>
<dbReference type="CDD" id="cd16144">
    <property type="entry name" value="ARS_like"/>
    <property type="match status" value="1"/>
</dbReference>
<organism evidence="8 9">
    <name type="scientific">Maribellus comscasis</name>
    <dbReference type="NCBI Taxonomy" id="2681766"/>
    <lineage>
        <taxon>Bacteria</taxon>
        <taxon>Pseudomonadati</taxon>
        <taxon>Bacteroidota</taxon>
        <taxon>Bacteroidia</taxon>
        <taxon>Marinilabiliales</taxon>
        <taxon>Prolixibacteraceae</taxon>
        <taxon>Maribellus</taxon>
    </lineage>
</organism>
<keyword evidence="3" id="KW-0479">Metal-binding</keyword>
<dbReference type="GO" id="GO:0016740">
    <property type="term" value="F:transferase activity"/>
    <property type="evidence" value="ECO:0007669"/>
    <property type="project" value="UniProtKB-KW"/>
</dbReference>
<comment type="cofactor">
    <cofactor evidence="1">
        <name>Ca(2+)</name>
        <dbReference type="ChEBI" id="CHEBI:29108"/>
    </cofactor>
</comment>
<evidence type="ECO:0000256" key="4">
    <source>
        <dbReference type="ARBA" id="ARBA00022729"/>
    </source>
</evidence>
<dbReference type="RefSeq" id="WP_158871185.1">
    <property type="nucleotide sequence ID" value="NZ_CP046401.1"/>
</dbReference>
<dbReference type="Gene3D" id="3.40.720.10">
    <property type="entry name" value="Alkaline Phosphatase, subunit A"/>
    <property type="match status" value="1"/>
</dbReference>
<dbReference type="Proteomes" id="UP000428260">
    <property type="component" value="Chromosome"/>
</dbReference>
<keyword evidence="9" id="KW-1185">Reference proteome</keyword>
<evidence type="ECO:0000313" key="8">
    <source>
        <dbReference type="EMBL" id="QGY47375.1"/>
    </source>
</evidence>
<dbReference type="AlphaFoldDB" id="A0A6I6JW40"/>
<dbReference type="InterPro" id="IPR017850">
    <property type="entry name" value="Alkaline_phosphatase_core_sf"/>
</dbReference>
<dbReference type="InterPro" id="IPR000917">
    <property type="entry name" value="Sulfatase_N"/>
</dbReference>
<accession>A0A6I6JW40</accession>
<keyword evidence="8" id="KW-0808">Transferase</keyword>